<dbReference type="RefSeq" id="WP_078922946.1">
    <property type="nucleotide sequence ID" value="NZ_FUYB01000012.1"/>
</dbReference>
<dbReference type="STRING" id="92487.SAMN02745130_02474"/>
<keyword evidence="4" id="KW-1185">Reference proteome</keyword>
<evidence type="ECO:0000313" key="3">
    <source>
        <dbReference type="EMBL" id="SKA84022.1"/>
    </source>
</evidence>
<protein>
    <submittedName>
        <fullName evidence="3">SAM-dependent methyltransferase, MidA family</fullName>
    </submittedName>
</protein>
<dbReference type="GO" id="GO:0035243">
    <property type="term" value="F:protein-arginine omega-N symmetric methyltransferase activity"/>
    <property type="evidence" value="ECO:0007669"/>
    <property type="project" value="TreeGrafter"/>
</dbReference>
<proteinExistence type="predicted"/>
<evidence type="ECO:0000313" key="4">
    <source>
        <dbReference type="Proteomes" id="UP000190460"/>
    </source>
</evidence>
<dbReference type="EMBL" id="FUYB01000012">
    <property type="protein sequence ID" value="SKA84022.1"/>
    <property type="molecule type" value="Genomic_DNA"/>
</dbReference>
<accession>A0A1T4X358</accession>
<dbReference type="Gene3D" id="3.40.50.12710">
    <property type="match status" value="1"/>
</dbReference>
<dbReference type="InterPro" id="IPR038375">
    <property type="entry name" value="NDUFAF7_sf"/>
</dbReference>
<dbReference type="PANTHER" id="PTHR12049">
    <property type="entry name" value="PROTEIN ARGININE METHYLTRANSFERASE NDUFAF7, MITOCHONDRIAL"/>
    <property type="match status" value="1"/>
</dbReference>
<dbReference type="Proteomes" id="UP000190460">
    <property type="component" value="Unassembled WGS sequence"/>
</dbReference>
<reference evidence="3 4" key="1">
    <citation type="submission" date="2017-02" db="EMBL/GenBank/DDBJ databases">
        <authorList>
            <person name="Peterson S.W."/>
        </authorList>
    </citation>
    <scope>NUCLEOTIDE SEQUENCE [LARGE SCALE GENOMIC DNA]</scope>
    <source>
        <strain evidence="3 4">ATCC 49788</strain>
    </source>
</reference>
<dbReference type="SUPFAM" id="SSF53335">
    <property type="entry name" value="S-adenosyl-L-methionine-dependent methyltransferases"/>
    <property type="match status" value="1"/>
</dbReference>
<dbReference type="InterPro" id="IPR029063">
    <property type="entry name" value="SAM-dependent_MTases_sf"/>
</dbReference>
<gene>
    <name evidence="3" type="ORF">SAMN02745130_02474</name>
</gene>
<dbReference type="InterPro" id="IPR003788">
    <property type="entry name" value="NDUFAF7"/>
</dbReference>
<dbReference type="GO" id="GO:0032259">
    <property type="term" value="P:methylation"/>
    <property type="evidence" value="ECO:0007669"/>
    <property type="project" value="UniProtKB-KW"/>
</dbReference>
<dbReference type="OrthoDB" id="9794208at2"/>
<dbReference type="Pfam" id="PF02636">
    <property type="entry name" value="Methyltransf_28"/>
    <property type="match status" value="1"/>
</dbReference>
<evidence type="ECO:0000256" key="2">
    <source>
        <dbReference type="ARBA" id="ARBA00022679"/>
    </source>
</evidence>
<sequence>MRFTDTLPIPSAAALAHSAQLVERLQHKIHQHGGAISFYEFMQTALYEPGLGYYVAGLRKIGAEGDFVTAPEISPLFSHSIANQCAQLLTELPNSSILELGAGSGRMAAQILLRLEQLACLPEYYFILDLSPDLQARQRETLAADVPHLLSKVQWLNRLPTAPFQGVILANEVLDAMPVELFTVTDAGIATVQVVVQPEGFSFTTDDSQQAADIEKLLANDLVLPYTSEFNPALAAWIHSLADCLAAGALLLIDYGYERADYYQPERNQGTLVCHYQHRVHANPLIYPGLQDITASVDFTAVAEAGLAAGLDLAGYTTQAAFLLNCGLEDLFIAALQTNPQASYHLAQQIRTLSLPAEMGERFKVMALTKGFTPPLLGFRLGDRQHRL</sequence>
<keyword evidence="1 3" id="KW-0489">Methyltransferase</keyword>
<evidence type="ECO:0000256" key="1">
    <source>
        <dbReference type="ARBA" id="ARBA00022603"/>
    </source>
</evidence>
<organism evidence="3 4">
    <name type="scientific">Thiothrix eikelboomii</name>
    <dbReference type="NCBI Taxonomy" id="92487"/>
    <lineage>
        <taxon>Bacteria</taxon>
        <taxon>Pseudomonadati</taxon>
        <taxon>Pseudomonadota</taxon>
        <taxon>Gammaproteobacteria</taxon>
        <taxon>Thiotrichales</taxon>
        <taxon>Thiotrichaceae</taxon>
        <taxon>Thiothrix</taxon>
    </lineage>
</organism>
<dbReference type="PANTHER" id="PTHR12049:SF7">
    <property type="entry name" value="PROTEIN ARGININE METHYLTRANSFERASE NDUFAF7, MITOCHONDRIAL"/>
    <property type="match status" value="1"/>
</dbReference>
<name>A0A1T4X358_9GAMM</name>
<dbReference type="AlphaFoldDB" id="A0A1T4X358"/>
<keyword evidence="2 3" id="KW-0808">Transferase</keyword>